<evidence type="ECO:0000313" key="2">
    <source>
        <dbReference type="EMBL" id="GBP66081.1"/>
    </source>
</evidence>
<dbReference type="OrthoDB" id="8052806at2759"/>
<dbReference type="Pfam" id="PF18701">
    <property type="entry name" value="DUF5641"/>
    <property type="match status" value="1"/>
</dbReference>
<dbReference type="EMBL" id="BGZK01000947">
    <property type="protein sequence ID" value="GBP66081.1"/>
    <property type="molecule type" value="Genomic_DNA"/>
</dbReference>
<evidence type="ECO:0000259" key="1">
    <source>
        <dbReference type="Pfam" id="PF18701"/>
    </source>
</evidence>
<proteinExistence type="predicted"/>
<name>A0A4C1XQE7_EUMVA</name>
<comment type="caution">
    <text evidence="2">The sequence shown here is derived from an EMBL/GenBank/DDBJ whole genome shotgun (WGS) entry which is preliminary data.</text>
</comment>
<dbReference type="Proteomes" id="UP000299102">
    <property type="component" value="Unassembled WGS sequence"/>
</dbReference>
<sequence>MLNKGHQCRCWSRQCCARGRPIIVEWERDARHSAGLSLVRLVLIKDDNQLPLKRHQGRAVRLLPGPEGVSRVAEIRTATEPVRRVFSKICPLPVQPYDDEP</sequence>
<gene>
    <name evidence="2" type="ORF">EVAR_37543_1</name>
</gene>
<keyword evidence="3" id="KW-1185">Reference proteome</keyword>
<protein>
    <recommendedName>
        <fullName evidence="1">DUF5641 domain-containing protein</fullName>
    </recommendedName>
</protein>
<evidence type="ECO:0000313" key="3">
    <source>
        <dbReference type="Proteomes" id="UP000299102"/>
    </source>
</evidence>
<reference evidence="2 3" key="1">
    <citation type="journal article" date="2019" name="Commun. Biol.">
        <title>The bagworm genome reveals a unique fibroin gene that provides high tensile strength.</title>
        <authorList>
            <person name="Kono N."/>
            <person name="Nakamura H."/>
            <person name="Ohtoshi R."/>
            <person name="Tomita M."/>
            <person name="Numata K."/>
            <person name="Arakawa K."/>
        </authorList>
    </citation>
    <scope>NUCLEOTIDE SEQUENCE [LARGE SCALE GENOMIC DNA]</scope>
</reference>
<accession>A0A4C1XQE7</accession>
<dbReference type="InterPro" id="IPR040676">
    <property type="entry name" value="DUF5641"/>
</dbReference>
<feature type="domain" description="DUF5641" evidence="1">
    <location>
        <begin position="25"/>
        <end position="92"/>
    </location>
</feature>
<dbReference type="AlphaFoldDB" id="A0A4C1XQE7"/>
<organism evidence="2 3">
    <name type="scientific">Eumeta variegata</name>
    <name type="common">Bagworm moth</name>
    <name type="synonym">Eumeta japonica</name>
    <dbReference type="NCBI Taxonomy" id="151549"/>
    <lineage>
        <taxon>Eukaryota</taxon>
        <taxon>Metazoa</taxon>
        <taxon>Ecdysozoa</taxon>
        <taxon>Arthropoda</taxon>
        <taxon>Hexapoda</taxon>
        <taxon>Insecta</taxon>
        <taxon>Pterygota</taxon>
        <taxon>Neoptera</taxon>
        <taxon>Endopterygota</taxon>
        <taxon>Lepidoptera</taxon>
        <taxon>Glossata</taxon>
        <taxon>Ditrysia</taxon>
        <taxon>Tineoidea</taxon>
        <taxon>Psychidae</taxon>
        <taxon>Oiketicinae</taxon>
        <taxon>Eumeta</taxon>
    </lineage>
</organism>